<evidence type="ECO:0000313" key="13">
    <source>
        <dbReference type="EMBL" id="CAH1638301.1"/>
    </source>
</evidence>
<feature type="transmembrane region" description="Helical" evidence="10">
    <location>
        <begin position="699"/>
        <end position="717"/>
    </location>
</feature>
<evidence type="ECO:0000256" key="5">
    <source>
        <dbReference type="ARBA" id="ARBA00022741"/>
    </source>
</evidence>
<feature type="transmembrane region" description="Helical" evidence="10">
    <location>
        <begin position="101"/>
        <end position="123"/>
    </location>
</feature>
<evidence type="ECO:0000259" key="12">
    <source>
        <dbReference type="PROSITE" id="PS50929"/>
    </source>
</evidence>
<dbReference type="InterPro" id="IPR039421">
    <property type="entry name" value="Type_1_exporter"/>
</dbReference>
<feature type="domain" description="ABC transmembrane type-1" evidence="12">
    <location>
        <begin position="49"/>
        <end position="277"/>
    </location>
</feature>
<comment type="subcellular location">
    <subcellularLocation>
        <location evidence="1">Membrane</location>
        <topology evidence="1">Multi-pass membrane protein</topology>
    </subcellularLocation>
</comment>
<dbReference type="AlphaFoldDB" id="A0A9P0N3B2"/>
<dbReference type="InterPro" id="IPR036640">
    <property type="entry name" value="ABC1_TM_sf"/>
</dbReference>
<keyword evidence="14" id="KW-1185">Reference proteome</keyword>
<dbReference type="SUPFAM" id="SSF52540">
    <property type="entry name" value="P-loop containing nucleoside triphosphate hydrolases"/>
    <property type="match status" value="2"/>
</dbReference>
<feature type="transmembrane region" description="Helical" evidence="10">
    <location>
        <begin position="599"/>
        <end position="624"/>
    </location>
</feature>
<dbReference type="GO" id="GO:0015421">
    <property type="term" value="F:ABC-type oligopeptide transporter activity"/>
    <property type="evidence" value="ECO:0007669"/>
    <property type="project" value="TreeGrafter"/>
</dbReference>
<dbReference type="SUPFAM" id="SSF90123">
    <property type="entry name" value="ABC transporter transmembrane region"/>
    <property type="match status" value="2"/>
</dbReference>
<dbReference type="Pfam" id="PF00005">
    <property type="entry name" value="ABC_tran"/>
    <property type="match status" value="2"/>
</dbReference>
<dbReference type="InterPro" id="IPR011527">
    <property type="entry name" value="ABC1_TM_dom"/>
</dbReference>
<dbReference type="CDD" id="cd18577">
    <property type="entry name" value="ABC_6TM_Pgp_ABCB1_D1_like"/>
    <property type="match status" value="1"/>
</dbReference>
<keyword evidence="5" id="KW-0547">Nucleotide-binding</keyword>
<evidence type="ECO:0000256" key="4">
    <source>
        <dbReference type="ARBA" id="ARBA00022692"/>
    </source>
</evidence>
<keyword evidence="4 10" id="KW-0812">Transmembrane</keyword>
<dbReference type="Proteomes" id="UP001153321">
    <property type="component" value="Chromosome 17"/>
</dbReference>
<feature type="compositionally biased region" description="Basic residues" evidence="9">
    <location>
        <begin position="1"/>
        <end position="13"/>
    </location>
</feature>
<evidence type="ECO:0000259" key="11">
    <source>
        <dbReference type="PROSITE" id="PS50893"/>
    </source>
</evidence>
<feature type="region of interest" description="Disordered" evidence="9">
    <location>
        <begin position="509"/>
        <end position="532"/>
    </location>
</feature>
<dbReference type="GO" id="GO:0090374">
    <property type="term" value="P:oligopeptide export from mitochondrion"/>
    <property type="evidence" value="ECO:0007669"/>
    <property type="project" value="TreeGrafter"/>
</dbReference>
<evidence type="ECO:0000256" key="1">
    <source>
        <dbReference type="ARBA" id="ARBA00004141"/>
    </source>
</evidence>
<dbReference type="PANTHER" id="PTHR43394:SF27">
    <property type="entry name" value="ATP-DEPENDENT TRANSLOCASE ABCB1-LIKE"/>
    <property type="match status" value="1"/>
</dbReference>
<feature type="transmembrane region" description="Helical" evidence="10">
    <location>
        <begin position="555"/>
        <end position="578"/>
    </location>
</feature>
<evidence type="ECO:0000256" key="7">
    <source>
        <dbReference type="ARBA" id="ARBA00022989"/>
    </source>
</evidence>
<dbReference type="Gene3D" id="3.40.50.300">
    <property type="entry name" value="P-loop containing nucleotide triphosphate hydrolases"/>
    <property type="match status" value="3"/>
</dbReference>
<dbReference type="CDD" id="cd03249">
    <property type="entry name" value="ABC_MTABC3_MDL1_MDL2"/>
    <property type="match status" value="1"/>
</dbReference>
<feature type="region of interest" description="Disordered" evidence="9">
    <location>
        <begin position="1"/>
        <end position="20"/>
    </location>
</feature>
<evidence type="ECO:0000256" key="10">
    <source>
        <dbReference type="SAM" id="Phobius"/>
    </source>
</evidence>
<feature type="domain" description="ABC transporter" evidence="11">
    <location>
        <begin position="262"/>
        <end position="495"/>
    </location>
</feature>
<comment type="similarity">
    <text evidence="2">Belongs to the ABC transporter superfamily. ABCB family. Multidrug resistance exporter (TC 3.A.1.201) subfamily.</text>
</comment>
<dbReference type="InterPro" id="IPR003593">
    <property type="entry name" value="AAA+_ATPase"/>
</dbReference>
<dbReference type="GO" id="GO:0016887">
    <property type="term" value="F:ATP hydrolysis activity"/>
    <property type="evidence" value="ECO:0007669"/>
    <property type="project" value="InterPro"/>
</dbReference>
<organism evidence="13 14">
    <name type="scientific">Spodoptera littoralis</name>
    <name type="common">Egyptian cotton leafworm</name>
    <dbReference type="NCBI Taxonomy" id="7109"/>
    <lineage>
        <taxon>Eukaryota</taxon>
        <taxon>Metazoa</taxon>
        <taxon>Ecdysozoa</taxon>
        <taxon>Arthropoda</taxon>
        <taxon>Hexapoda</taxon>
        <taxon>Insecta</taxon>
        <taxon>Pterygota</taxon>
        <taxon>Neoptera</taxon>
        <taxon>Endopterygota</taxon>
        <taxon>Lepidoptera</taxon>
        <taxon>Glossata</taxon>
        <taxon>Ditrysia</taxon>
        <taxon>Noctuoidea</taxon>
        <taxon>Noctuidae</taxon>
        <taxon>Amphipyrinae</taxon>
        <taxon>Spodoptera</taxon>
    </lineage>
</organism>
<protein>
    <submittedName>
        <fullName evidence="13">Uncharacterized protein</fullName>
    </submittedName>
</protein>
<accession>A0A9P0N3B2</accession>
<feature type="compositionally biased region" description="Basic and acidic residues" evidence="9">
    <location>
        <begin position="509"/>
        <end position="524"/>
    </location>
</feature>
<dbReference type="InterPro" id="IPR003439">
    <property type="entry name" value="ABC_transporter-like_ATP-bd"/>
</dbReference>
<dbReference type="GO" id="GO:0005743">
    <property type="term" value="C:mitochondrial inner membrane"/>
    <property type="evidence" value="ECO:0007669"/>
    <property type="project" value="TreeGrafter"/>
</dbReference>
<dbReference type="Gene3D" id="1.20.1560.10">
    <property type="entry name" value="ABC transporter type 1, transmembrane domain"/>
    <property type="match status" value="3"/>
</dbReference>
<evidence type="ECO:0000256" key="9">
    <source>
        <dbReference type="SAM" id="MobiDB-lite"/>
    </source>
</evidence>
<keyword evidence="3" id="KW-0813">Transport</keyword>
<gene>
    <name evidence="13" type="ORF">SPLIT_LOCUS3659</name>
</gene>
<evidence type="ECO:0000256" key="6">
    <source>
        <dbReference type="ARBA" id="ARBA00022840"/>
    </source>
</evidence>
<dbReference type="EMBL" id="LR824548">
    <property type="protein sequence ID" value="CAH1638301.1"/>
    <property type="molecule type" value="Genomic_DNA"/>
</dbReference>
<dbReference type="Pfam" id="PF00664">
    <property type="entry name" value="ABC_membrane"/>
    <property type="match status" value="2"/>
</dbReference>
<sequence>MGHRHSKNTKKKKDIKEKKEVKSKSVAPSISYFTLYRFSTKLDKFLISISILASLVAGVTLPYAITLVANVFQNMITYDKAVQAGTQDDELFLSQMHEFGVTYSCVGVLLFICVYLGSALMNVTAINQVFKIREEYLTAALNQDFAYFDKNQTGDFASKMADDVIKLEEGIGDKIADRLYKKEAAETGRASSIAQEVLSSIRTVYSFNGQKKELERYKKPLAAAKKVYIQKEFFTGLSMAFLFFCIFCSYALSFYFGIYLVINDPENYNADVMFSVLKGVSLTVKRGQSVALVGHSGSGKSTIIQLISRYYDVVSGSVCVDNIDVRELSVRWLRSQIGLVRQEPVLFNNTVRENIRYGREDATDAEIQAAAEQANAHFFIIKLPKGYDTLVGERGASLSGGQKQRIAIARALVRKPRLLLLDEATSALDTASEAKVQLALDKAAEGRTTLVVAHRLSTIRHVGLIYVFQDGEVVESGTHEELMANKGHYYEMVSIQEPDNLAAREEQTVLREESGASEASKEEQMVEPLEEDDSDKVPHISFWRVLAMKSQEWKWLLAGTLCSIVIGFSMPLFILVFGDLFGSMSESDPNKLMDKVKKVSVICILIGILMGTSNLIEAISFGIAGAHLTERLRTQMFEHLLQQHIGFFDERRNSTGALCAKLSAEAAYVQGATGQRIGTCLQGIGSVGLALVLAMLFEYRLGLVALCFLPLIIFVVVQQIKATRRESYGNAKALESSTKIAIEAVSNVRTVVCLGRERMFVREYVKQLAPALADAKRAAHCRGLVNGLSRSIFNFINAASLTYGGHLIVSEGVAYKNILITTQSLQMASGQAQNAFTFTPEFEKGVSAATRITVLLESKPEISDPATPLVSPFIKRGKTIALVGRSGCGKSTVIQLLQRYYDPDSGAVCLDGIPLSGLTMSEARACFGLVSQEPVLFDYSIEENIAYGDYMRSPTHQEVIDAAKQANIHNFIVSLPQVVQEALDAATAGRTCITIAHRLSTIRDADLICVVNKGRVAEAGTHQQLLDLKGLYYDLHVNAK</sequence>
<dbReference type="GO" id="GO:0005524">
    <property type="term" value="F:ATP binding"/>
    <property type="evidence" value="ECO:0007669"/>
    <property type="project" value="UniProtKB-KW"/>
</dbReference>
<name>A0A9P0N3B2_SPOLI</name>
<evidence type="ECO:0000256" key="3">
    <source>
        <dbReference type="ARBA" id="ARBA00022448"/>
    </source>
</evidence>
<dbReference type="CDD" id="cd18578">
    <property type="entry name" value="ABC_6TM_Pgp_ABCB1_D2_like"/>
    <property type="match status" value="1"/>
</dbReference>
<feature type="transmembrane region" description="Helical" evidence="10">
    <location>
        <begin position="45"/>
        <end position="65"/>
    </location>
</feature>
<proteinExistence type="inferred from homology"/>
<evidence type="ECO:0000256" key="8">
    <source>
        <dbReference type="ARBA" id="ARBA00023136"/>
    </source>
</evidence>
<reference evidence="13" key="1">
    <citation type="submission" date="2022-02" db="EMBL/GenBank/DDBJ databases">
        <authorList>
            <person name="King R."/>
        </authorList>
    </citation>
    <scope>NUCLEOTIDE SEQUENCE</scope>
</reference>
<feature type="domain" description="ABC transporter" evidence="11">
    <location>
        <begin position="850"/>
        <end position="1038"/>
    </location>
</feature>
<feature type="domain" description="ABC transmembrane type-1" evidence="12">
    <location>
        <begin position="557"/>
        <end position="844"/>
    </location>
</feature>
<keyword evidence="6" id="KW-0067">ATP-binding</keyword>
<dbReference type="SMART" id="SM00382">
    <property type="entry name" value="AAA"/>
    <property type="match status" value="2"/>
</dbReference>
<dbReference type="InterPro" id="IPR027417">
    <property type="entry name" value="P-loop_NTPase"/>
</dbReference>
<dbReference type="PROSITE" id="PS00211">
    <property type="entry name" value="ABC_TRANSPORTER_1"/>
    <property type="match status" value="1"/>
</dbReference>
<dbReference type="PANTHER" id="PTHR43394">
    <property type="entry name" value="ATP-DEPENDENT PERMEASE MDL1, MITOCHONDRIAL"/>
    <property type="match status" value="1"/>
</dbReference>
<dbReference type="PROSITE" id="PS50893">
    <property type="entry name" value="ABC_TRANSPORTER_2"/>
    <property type="match status" value="2"/>
</dbReference>
<evidence type="ECO:0000313" key="14">
    <source>
        <dbReference type="Proteomes" id="UP001153321"/>
    </source>
</evidence>
<dbReference type="FunFam" id="3.40.50.300:FF:000205">
    <property type="entry name" value="ABC transporter B family member 4"/>
    <property type="match status" value="1"/>
</dbReference>
<dbReference type="InterPro" id="IPR017871">
    <property type="entry name" value="ABC_transporter-like_CS"/>
</dbReference>
<feature type="transmembrane region" description="Helical" evidence="10">
    <location>
        <begin position="233"/>
        <end position="262"/>
    </location>
</feature>
<dbReference type="PROSITE" id="PS50929">
    <property type="entry name" value="ABC_TM1F"/>
    <property type="match status" value="2"/>
</dbReference>
<evidence type="ECO:0000256" key="2">
    <source>
        <dbReference type="ARBA" id="ARBA00007577"/>
    </source>
</evidence>
<keyword evidence="8 10" id="KW-0472">Membrane</keyword>
<keyword evidence="7 10" id="KW-1133">Transmembrane helix</keyword>